<protein>
    <submittedName>
        <fullName evidence="1">Uncharacterized protein</fullName>
    </submittedName>
</protein>
<dbReference type="Proteomes" id="UP000030758">
    <property type="component" value="Unassembled WGS sequence"/>
</dbReference>
<gene>
    <name evidence="1" type="ORF">M514_27476</name>
</gene>
<reference evidence="1" key="1">
    <citation type="journal article" date="2014" name="Nat. Genet.">
        <title>Genome and transcriptome of the porcine whipworm Trichuris suis.</title>
        <authorList>
            <person name="Jex A.R."/>
            <person name="Nejsum P."/>
            <person name="Schwarz E.M."/>
            <person name="Hu L."/>
            <person name="Young N.D."/>
            <person name="Hall R.S."/>
            <person name="Korhonen P.K."/>
            <person name="Liao S."/>
            <person name="Thamsborg S."/>
            <person name="Xia J."/>
            <person name="Xu P."/>
            <person name="Wang S."/>
            <person name="Scheerlinck J.P."/>
            <person name="Hofmann A."/>
            <person name="Sternberg P.W."/>
            <person name="Wang J."/>
            <person name="Gasser R.B."/>
        </authorList>
    </citation>
    <scope>NUCLEOTIDE SEQUENCE [LARGE SCALE GENOMIC DNA]</scope>
    <source>
        <strain evidence="1">DCEP-RM93F</strain>
    </source>
</reference>
<evidence type="ECO:0000313" key="1">
    <source>
        <dbReference type="EMBL" id="KFD60346.1"/>
    </source>
</evidence>
<dbReference type="EMBL" id="KL367674">
    <property type="protein sequence ID" value="KFD60346.1"/>
    <property type="molecule type" value="Genomic_DNA"/>
</dbReference>
<dbReference type="AlphaFoldDB" id="A0A085MT00"/>
<organism evidence="1">
    <name type="scientific">Trichuris suis</name>
    <name type="common">pig whipworm</name>
    <dbReference type="NCBI Taxonomy" id="68888"/>
    <lineage>
        <taxon>Eukaryota</taxon>
        <taxon>Metazoa</taxon>
        <taxon>Ecdysozoa</taxon>
        <taxon>Nematoda</taxon>
        <taxon>Enoplea</taxon>
        <taxon>Dorylaimia</taxon>
        <taxon>Trichinellida</taxon>
        <taxon>Trichuridae</taxon>
        <taxon>Trichuris</taxon>
    </lineage>
</organism>
<proteinExistence type="predicted"/>
<name>A0A085MT00_9BILA</name>
<accession>A0A085MT00</accession>
<sequence>MRLETLTSNISKIETASAPPSVIQNVYQILFCMYDIESAYLSCLSAPKSDFDRSGFRHSGFRLRVSVPSGFHPSGFRHTPVSATCLR</sequence>